<dbReference type="SMART" id="SM00028">
    <property type="entry name" value="TPR"/>
    <property type="match status" value="3"/>
</dbReference>
<dbReference type="InterPro" id="IPR000719">
    <property type="entry name" value="Prot_kinase_dom"/>
</dbReference>
<dbReference type="InterPro" id="IPR008271">
    <property type="entry name" value="Ser/Thr_kinase_AS"/>
</dbReference>
<evidence type="ECO:0000313" key="8">
    <source>
        <dbReference type="EMBL" id="KAF7373173.1"/>
    </source>
</evidence>
<dbReference type="GO" id="GO:0005524">
    <property type="term" value="F:ATP binding"/>
    <property type="evidence" value="ECO:0007669"/>
    <property type="project" value="UniProtKB-KW"/>
</dbReference>
<evidence type="ECO:0000313" key="9">
    <source>
        <dbReference type="Proteomes" id="UP000623467"/>
    </source>
</evidence>
<dbReference type="GO" id="GO:0004674">
    <property type="term" value="F:protein serine/threonine kinase activity"/>
    <property type="evidence" value="ECO:0007669"/>
    <property type="project" value="TreeGrafter"/>
</dbReference>
<dbReference type="InterPro" id="IPR019734">
    <property type="entry name" value="TPR_rpt"/>
</dbReference>
<dbReference type="InterPro" id="IPR027417">
    <property type="entry name" value="P-loop_NTPase"/>
</dbReference>
<proteinExistence type="inferred from homology"/>
<keyword evidence="9" id="KW-1185">Reference proteome</keyword>
<dbReference type="InterPro" id="IPR011990">
    <property type="entry name" value="TPR-like_helical_dom_sf"/>
</dbReference>
<organism evidence="8 9">
    <name type="scientific">Mycena sanguinolenta</name>
    <dbReference type="NCBI Taxonomy" id="230812"/>
    <lineage>
        <taxon>Eukaryota</taxon>
        <taxon>Fungi</taxon>
        <taxon>Dikarya</taxon>
        <taxon>Basidiomycota</taxon>
        <taxon>Agaricomycotina</taxon>
        <taxon>Agaricomycetes</taxon>
        <taxon>Agaricomycetidae</taxon>
        <taxon>Agaricales</taxon>
        <taxon>Marasmiineae</taxon>
        <taxon>Mycenaceae</taxon>
        <taxon>Mycena</taxon>
    </lineage>
</organism>
<reference evidence="8" key="1">
    <citation type="submission" date="2020-05" db="EMBL/GenBank/DDBJ databases">
        <title>Mycena genomes resolve the evolution of fungal bioluminescence.</title>
        <authorList>
            <person name="Tsai I.J."/>
        </authorList>
    </citation>
    <scope>NUCLEOTIDE SEQUENCE</scope>
    <source>
        <strain evidence="8">160909Yilan</strain>
    </source>
</reference>
<comment type="similarity">
    <text evidence="1">Belongs to the protein kinase superfamily. TKL Ser/Thr protein kinase family. ROCO subfamily.</text>
</comment>
<name>A0A8H6Z5X8_9AGAR</name>
<evidence type="ECO:0000259" key="7">
    <source>
        <dbReference type="PROSITE" id="PS50011"/>
    </source>
</evidence>
<evidence type="ECO:0000256" key="4">
    <source>
        <dbReference type="ARBA" id="ARBA00022777"/>
    </source>
</evidence>
<keyword evidence="3" id="KW-0547">Nucleotide-binding</keyword>
<evidence type="ECO:0000256" key="6">
    <source>
        <dbReference type="PROSITE-ProRule" id="PRU00339"/>
    </source>
</evidence>
<keyword evidence="2" id="KW-0808">Transferase</keyword>
<dbReference type="Proteomes" id="UP000623467">
    <property type="component" value="Unassembled WGS sequence"/>
</dbReference>
<dbReference type="SUPFAM" id="SSF48452">
    <property type="entry name" value="TPR-like"/>
    <property type="match status" value="1"/>
</dbReference>
<evidence type="ECO:0000256" key="2">
    <source>
        <dbReference type="ARBA" id="ARBA00022679"/>
    </source>
</evidence>
<dbReference type="PROSITE" id="PS50005">
    <property type="entry name" value="TPR"/>
    <property type="match status" value="1"/>
</dbReference>
<comment type="caution">
    <text evidence="8">The sequence shown here is derived from an EMBL/GenBank/DDBJ whole genome shotgun (WGS) entry which is preliminary data.</text>
</comment>
<dbReference type="Gene3D" id="1.10.510.10">
    <property type="entry name" value="Transferase(Phosphotransferase) domain 1"/>
    <property type="match status" value="1"/>
</dbReference>
<dbReference type="EMBL" id="JACAZH010000003">
    <property type="protein sequence ID" value="KAF7373173.1"/>
    <property type="molecule type" value="Genomic_DNA"/>
</dbReference>
<dbReference type="OrthoDB" id="6718656at2759"/>
<keyword evidence="6" id="KW-0802">TPR repeat</keyword>
<dbReference type="Gene3D" id="3.40.50.300">
    <property type="entry name" value="P-loop containing nucleotide triphosphate hydrolases"/>
    <property type="match status" value="1"/>
</dbReference>
<dbReference type="Gene3D" id="1.25.40.10">
    <property type="entry name" value="Tetratricopeptide repeat domain"/>
    <property type="match status" value="1"/>
</dbReference>
<dbReference type="SMART" id="SM00220">
    <property type="entry name" value="S_TKc"/>
    <property type="match status" value="1"/>
</dbReference>
<feature type="repeat" description="TPR" evidence="6">
    <location>
        <begin position="1185"/>
        <end position="1218"/>
    </location>
</feature>
<dbReference type="PANTHER" id="PTHR44329:SF288">
    <property type="entry name" value="MITOGEN-ACTIVATED PROTEIN KINASE KINASE KINASE 20"/>
    <property type="match status" value="1"/>
</dbReference>
<gene>
    <name evidence="8" type="ORF">MSAN_00525800</name>
</gene>
<dbReference type="SUPFAM" id="SSF56112">
    <property type="entry name" value="Protein kinase-like (PK-like)"/>
    <property type="match status" value="1"/>
</dbReference>
<dbReference type="PROSITE" id="PS50011">
    <property type="entry name" value="PROTEIN_KINASE_DOM"/>
    <property type="match status" value="1"/>
</dbReference>
<accession>A0A8H6Z5X8</accession>
<dbReference type="Pfam" id="PF07714">
    <property type="entry name" value="PK_Tyr_Ser-Thr"/>
    <property type="match status" value="1"/>
</dbReference>
<dbReference type="InterPro" id="IPR051681">
    <property type="entry name" value="Ser/Thr_Kinases-Pseudokinases"/>
</dbReference>
<evidence type="ECO:0000256" key="1">
    <source>
        <dbReference type="ARBA" id="ARBA00008171"/>
    </source>
</evidence>
<keyword evidence="4 8" id="KW-0418">Kinase</keyword>
<evidence type="ECO:0000256" key="5">
    <source>
        <dbReference type="ARBA" id="ARBA00022840"/>
    </source>
</evidence>
<feature type="domain" description="Protein kinase" evidence="7">
    <location>
        <begin position="189"/>
        <end position="448"/>
    </location>
</feature>
<dbReference type="PANTHER" id="PTHR44329">
    <property type="entry name" value="SERINE/THREONINE-PROTEIN KINASE TNNI3K-RELATED"/>
    <property type="match status" value="1"/>
</dbReference>
<dbReference type="SUPFAM" id="SSF52540">
    <property type="entry name" value="P-loop containing nucleoside triphosphate hydrolases"/>
    <property type="match status" value="1"/>
</dbReference>
<dbReference type="InterPro" id="IPR011009">
    <property type="entry name" value="Kinase-like_dom_sf"/>
</dbReference>
<dbReference type="PROSITE" id="PS00108">
    <property type="entry name" value="PROTEIN_KINASE_ST"/>
    <property type="match status" value="1"/>
</dbReference>
<dbReference type="InterPro" id="IPR001245">
    <property type="entry name" value="Ser-Thr/Tyr_kinase_cat_dom"/>
</dbReference>
<evidence type="ECO:0000256" key="3">
    <source>
        <dbReference type="ARBA" id="ARBA00022741"/>
    </source>
</evidence>
<sequence>MRRKSENCTLNQPVPTQFVAKYASSSSRFLIYDAALSCLQDACSSQLSSRSPREVEILRMTIDDYISSMSSDTVVGAIVKNLECRKRIFQLSTELGLMNDPGFQTALYADEERIATLLVSILSSKSDEESVLRLQGDSAQHFLDVAQETLDGGFMVVPEHNRMVRRIIRKLSASCNRLPSSLFIVGVKERDEYPTFGGGFGDIYRASYGDQHVALKRMRHFLHGSDLRRIHLEFCREALVWKGLHHPYILPFLGIDRDSFPTTLCMVSPWMKHGSVINYLKTHDHANVDMLLYEIAQGLEYLHSHAIIHGDLKGANILVKENGSACLADFGLSIYSDTSAKTSSTSRGGSLYWMAPELLDPDHFGLQFVRTVATDVYAFGCVCFELYTGRPPFWGLAEPVALLKVLRAERPPGPPAMSDTLWQHVTEFWAQLPTTRPSTQSLVQKMTLGWKFSRKASKSSIQSAPPAPFITARDPSSSLLQVPVDSGAQSASSAPFVPSAPSPTTLSSMPFVNLIDLPVGTEVLSMQPNFKSEVAPLVNSEDEFGFTIPDPQLDGIVDTVKHFSHPHNATAHREDMRLLPPVFLGRDVLVQKIALLLAAQGTSRVCITGVGGMGKTSVAVAVTESSMIRNIFPKEYIFWVPCITAKSSDLLRRILYTQLRITAETYDSLDPLIAELDESQEPRLLLLDNFETPWLSGPDPLEVGHILRRLAALPHIALLVTMTSGVTPEGIEWEHIPLPALEPAAARVVFKKTYRGAAGGLELTGDETQLDNVLESIGHIPLAITLMATCGGHLGASPDDLLVDWRKAGTEMLSAGGKGRLSMNDTIGLSMERGVSSDPNAFRLLAILSMLPAGTTGENLLKWWAPTTRTSTHAAVQILRTAALIELEGDGHLPTSRIFVRPTIQSYMSHQDRIPANIREQVYDACYNFVLHHKSIPDDHKFKSDLDALASEEINIQGLLMEIPVDAPRPNAVDALIAFSLYQSWTKPSTVVASHALAVARGVYDDPCVSDRNAAARRVAAAHQSLGKSLFMLDRYHEARTHFEEAAARFKDLPGGADLHSAGEVLMELLDTWMYIGTKTPYELESLVREAQAHLSHDETDKYHVACGLLRFGAFLLWANHPDTLETLSNANAILEDLDYPASTAECLFFMARAYALRGEYNKALAFATDAMVKANHSGEVELEFDIWILIGQCHLTLGSYEKALANFKDSLALARALGAPLNIAQGLERLAYSCAAMMNLPGARVAYQGAQIQYTKIESGVTARESAERCSYNLGRLESITEMDHDSFFKLMWPNPMY</sequence>
<keyword evidence="5" id="KW-0067">ATP-binding</keyword>
<protein>
    <submittedName>
        <fullName evidence="8">Kinase-like protein</fullName>
    </submittedName>
</protein>